<dbReference type="AlphaFoldDB" id="A0AA89BIP4"/>
<accession>A0AA89BIP4</accession>
<gene>
    <name evidence="2" type="ORF">FSP39_003749</name>
</gene>
<sequence length="218" mass="25771">MKSIINEQIKFYKTLFTSEGWDEESADYLISKIDKHLSEEDKINLEKTVTEEELEKIIMHLKKNKSPGEDGIIAEFYEIYWQTIKKEFVKVIHVILEKEKLTESESKGILTLIHKKGEREDIKNWRPLTLLNVDYKIISKSLANRIKPLLTKLKHPNQKGFIPGRNIQEANRLIQDIIEYVKIEKMNGSIIFLDQEKAFDRVEWGWLDKCLEKYNFGD</sequence>
<dbReference type="InterPro" id="IPR043502">
    <property type="entry name" value="DNA/RNA_pol_sf"/>
</dbReference>
<dbReference type="SUPFAM" id="SSF56672">
    <property type="entry name" value="DNA/RNA polymerases"/>
    <property type="match status" value="1"/>
</dbReference>
<evidence type="ECO:0000313" key="2">
    <source>
        <dbReference type="EMBL" id="KAK3083826.1"/>
    </source>
</evidence>
<organism evidence="2 3">
    <name type="scientific">Pinctada imbricata</name>
    <name type="common">Atlantic pearl-oyster</name>
    <name type="synonym">Pinctada martensii</name>
    <dbReference type="NCBI Taxonomy" id="66713"/>
    <lineage>
        <taxon>Eukaryota</taxon>
        <taxon>Metazoa</taxon>
        <taxon>Spiralia</taxon>
        <taxon>Lophotrochozoa</taxon>
        <taxon>Mollusca</taxon>
        <taxon>Bivalvia</taxon>
        <taxon>Autobranchia</taxon>
        <taxon>Pteriomorphia</taxon>
        <taxon>Pterioida</taxon>
        <taxon>Pterioidea</taxon>
        <taxon>Pteriidae</taxon>
        <taxon>Pinctada</taxon>
    </lineage>
</organism>
<dbReference type="EMBL" id="VSWD01000013">
    <property type="protein sequence ID" value="KAK3083826.1"/>
    <property type="molecule type" value="Genomic_DNA"/>
</dbReference>
<dbReference type="PANTHER" id="PTHR31635">
    <property type="entry name" value="REVERSE TRANSCRIPTASE DOMAIN-CONTAINING PROTEIN-RELATED"/>
    <property type="match status" value="1"/>
</dbReference>
<dbReference type="Proteomes" id="UP001186944">
    <property type="component" value="Unassembled WGS sequence"/>
</dbReference>
<protein>
    <recommendedName>
        <fullName evidence="1">Reverse transcriptase domain-containing protein</fullName>
    </recommendedName>
</protein>
<evidence type="ECO:0000259" key="1">
    <source>
        <dbReference type="Pfam" id="PF00078"/>
    </source>
</evidence>
<dbReference type="CDD" id="cd01650">
    <property type="entry name" value="RT_nLTR_like"/>
    <property type="match status" value="1"/>
</dbReference>
<dbReference type="Pfam" id="PF00078">
    <property type="entry name" value="RVT_1"/>
    <property type="match status" value="1"/>
</dbReference>
<dbReference type="PANTHER" id="PTHR31635:SF196">
    <property type="entry name" value="REVERSE TRANSCRIPTASE DOMAIN-CONTAINING PROTEIN-RELATED"/>
    <property type="match status" value="1"/>
</dbReference>
<proteinExistence type="predicted"/>
<dbReference type="InterPro" id="IPR000477">
    <property type="entry name" value="RT_dom"/>
</dbReference>
<reference evidence="2" key="1">
    <citation type="submission" date="2019-08" db="EMBL/GenBank/DDBJ databases">
        <title>The improved chromosome-level genome for the pearl oyster Pinctada fucata martensii using PacBio sequencing and Hi-C.</title>
        <authorList>
            <person name="Zheng Z."/>
        </authorList>
    </citation>
    <scope>NUCLEOTIDE SEQUENCE</scope>
    <source>
        <strain evidence="2">ZZ-2019</strain>
        <tissue evidence="2">Adductor muscle</tissue>
    </source>
</reference>
<evidence type="ECO:0000313" key="3">
    <source>
        <dbReference type="Proteomes" id="UP001186944"/>
    </source>
</evidence>
<name>A0AA89BIP4_PINIB</name>
<keyword evidence="3" id="KW-1185">Reference proteome</keyword>
<feature type="domain" description="Reverse transcriptase" evidence="1">
    <location>
        <begin position="113"/>
        <end position="216"/>
    </location>
</feature>
<comment type="caution">
    <text evidence="2">The sequence shown here is derived from an EMBL/GenBank/DDBJ whole genome shotgun (WGS) entry which is preliminary data.</text>
</comment>